<reference evidence="2" key="1">
    <citation type="journal article" date="2020" name="Stud. Mycol.">
        <title>101 Dothideomycetes genomes: a test case for predicting lifestyles and emergence of pathogens.</title>
        <authorList>
            <person name="Haridas S."/>
            <person name="Albert R."/>
            <person name="Binder M."/>
            <person name="Bloem J."/>
            <person name="Labutti K."/>
            <person name="Salamov A."/>
            <person name="Andreopoulos B."/>
            <person name="Baker S."/>
            <person name="Barry K."/>
            <person name="Bills G."/>
            <person name="Bluhm B."/>
            <person name="Cannon C."/>
            <person name="Castanera R."/>
            <person name="Culley D."/>
            <person name="Daum C."/>
            <person name="Ezra D."/>
            <person name="Gonzalez J."/>
            <person name="Henrissat B."/>
            <person name="Kuo A."/>
            <person name="Liang C."/>
            <person name="Lipzen A."/>
            <person name="Lutzoni F."/>
            <person name="Magnuson J."/>
            <person name="Mondo S."/>
            <person name="Nolan M."/>
            <person name="Ohm R."/>
            <person name="Pangilinan J."/>
            <person name="Park H.-J."/>
            <person name="Ramirez L."/>
            <person name="Alfaro M."/>
            <person name="Sun H."/>
            <person name="Tritt A."/>
            <person name="Yoshinaga Y."/>
            <person name="Zwiers L.-H."/>
            <person name="Turgeon B."/>
            <person name="Goodwin S."/>
            <person name="Spatafora J."/>
            <person name="Crous P."/>
            <person name="Grigoriev I."/>
        </authorList>
    </citation>
    <scope>NUCLEOTIDE SEQUENCE</scope>
    <source>
        <strain evidence="2">CBS 123094</strain>
    </source>
</reference>
<protein>
    <recommendedName>
        <fullName evidence="4">Ubiquitin conjugating enzyme</fullName>
    </recommendedName>
</protein>
<dbReference type="AlphaFoldDB" id="A0A6A5W6F3"/>
<dbReference type="OrthoDB" id="2896006at2759"/>
<sequence>MGYLSHVVRRGLDTSSTMDMVKRAVSEGPKIQVANWGLALLATTFIVFIVCQVLVSYMLTDVVATLAMVETPSAAITVSALEDRGPNAKTDAKDGLLETGPEITLVHQKPITSSIRGTIRHLVQHAGKWSRFRAFGYALIYSIANLVVVSILSNLFRWVPGHRVFVPAIAGVICAPLHVAWTHKIISMPSDASWWSRVAHRSYYKNLALPAAVESSAGYLSLYVTEVFAIILGLKDIPKEDHSKYTTGQGFSILGRSVSVLAILVACYLFLCLPAHVTLVRVEASILPDEHDTIVPFDRTFDGKVVPRVLGGSGAVGFLDAWKSFNWEARRRIVKLFVKSTLILGGMFLIFAHIYLAEALIVLSYTSHV</sequence>
<evidence type="ECO:0000313" key="2">
    <source>
        <dbReference type="EMBL" id="KAF1997362.1"/>
    </source>
</evidence>
<dbReference type="EMBL" id="ML977614">
    <property type="protein sequence ID" value="KAF1997362.1"/>
    <property type="molecule type" value="Genomic_DNA"/>
</dbReference>
<feature type="transmembrane region" description="Helical" evidence="1">
    <location>
        <begin position="336"/>
        <end position="356"/>
    </location>
</feature>
<accession>A0A6A5W6F3</accession>
<keyword evidence="1" id="KW-0472">Membrane</keyword>
<keyword evidence="1" id="KW-1133">Transmembrane helix</keyword>
<evidence type="ECO:0000256" key="1">
    <source>
        <dbReference type="SAM" id="Phobius"/>
    </source>
</evidence>
<feature type="transmembrane region" description="Helical" evidence="1">
    <location>
        <begin position="253"/>
        <end position="271"/>
    </location>
</feature>
<dbReference type="Proteomes" id="UP000799779">
    <property type="component" value="Unassembled WGS sequence"/>
</dbReference>
<proteinExistence type="predicted"/>
<evidence type="ECO:0008006" key="4">
    <source>
        <dbReference type="Google" id="ProtNLM"/>
    </source>
</evidence>
<feature type="transmembrane region" description="Helical" evidence="1">
    <location>
        <begin position="164"/>
        <end position="186"/>
    </location>
</feature>
<keyword evidence="3" id="KW-1185">Reference proteome</keyword>
<organism evidence="2 3">
    <name type="scientific">Amniculicola lignicola CBS 123094</name>
    <dbReference type="NCBI Taxonomy" id="1392246"/>
    <lineage>
        <taxon>Eukaryota</taxon>
        <taxon>Fungi</taxon>
        <taxon>Dikarya</taxon>
        <taxon>Ascomycota</taxon>
        <taxon>Pezizomycotina</taxon>
        <taxon>Dothideomycetes</taxon>
        <taxon>Pleosporomycetidae</taxon>
        <taxon>Pleosporales</taxon>
        <taxon>Amniculicolaceae</taxon>
        <taxon>Amniculicola</taxon>
    </lineage>
</organism>
<feature type="transmembrane region" description="Helical" evidence="1">
    <location>
        <begin position="134"/>
        <end position="152"/>
    </location>
</feature>
<evidence type="ECO:0000313" key="3">
    <source>
        <dbReference type="Proteomes" id="UP000799779"/>
    </source>
</evidence>
<gene>
    <name evidence="2" type="ORF">P154DRAFT_537192</name>
</gene>
<name>A0A6A5W6F3_9PLEO</name>
<keyword evidence="1" id="KW-0812">Transmembrane</keyword>
<feature type="transmembrane region" description="Helical" evidence="1">
    <location>
        <begin position="36"/>
        <end position="59"/>
    </location>
</feature>